<keyword evidence="2 7" id="KW-0813">Transport</keyword>
<dbReference type="OrthoDB" id="250329at2759"/>
<evidence type="ECO:0000256" key="4">
    <source>
        <dbReference type="ARBA" id="ARBA00022737"/>
    </source>
</evidence>
<evidence type="ECO:0000256" key="5">
    <source>
        <dbReference type="ARBA" id="ARBA00023136"/>
    </source>
</evidence>
<evidence type="ECO:0000256" key="7">
    <source>
        <dbReference type="RuleBase" id="RU000488"/>
    </source>
</evidence>
<feature type="repeat" description="Solcar" evidence="6">
    <location>
        <begin position="368"/>
        <end position="452"/>
    </location>
</feature>
<evidence type="ECO:0000256" key="1">
    <source>
        <dbReference type="ARBA" id="ARBA00004141"/>
    </source>
</evidence>
<dbReference type="InterPro" id="IPR023395">
    <property type="entry name" value="MCP_dom_sf"/>
</dbReference>
<comment type="caution">
    <text evidence="8">The sequence shown here is derived from an EMBL/GenBank/DDBJ whole genome shotgun (WGS) entry which is preliminary data.</text>
</comment>
<comment type="subcellular location">
    <subcellularLocation>
        <location evidence="1">Membrane</location>
        <topology evidence="1">Multi-pass membrane protein</topology>
    </subcellularLocation>
</comment>
<dbReference type="PRINTS" id="PR00926">
    <property type="entry name" value="MITOCARRIER"/>
</dbReference>
<dbReference type="GO" id="GO:0055085">
    <property type="term" value="P:transmembrane transport"/>
    <property type="evidence" value="ECO:0007669"/>
    <property type="project" value="InterPro"/>
</dbReference>
<keyword evidence="9" id="KW-1185">Reference proteome</keyword>
<evidence type="ECO:0000256" key="2">
    <source>
        <dbReference type="ARBA" id="ARBA00022448"/>
    </source>
</evidence>
<comment type="similarity">
    <text evidence="7">Belongs to the mitochondrial carrier (TC 2.A.29) family.</text>
</comment>
<dbReference type="Proteomes" id="UP000023152">
    <property type="component" value="Unassembled WGS sequence"/>
</dbReference>
<dbReference type="InterPro" id="IPR018108">
    <property type="entry name" value="MCP_transmembrane"/>
</dbReference>
<evidence type="ECO:0000313" key="8">
    <source>
        <dbReference type="EMBL" id="ETO25929.1"/>
    </source>
</evidence>
<dbReference type="AlphaFoldDB" id="X6NJP1"/>
<feature type="repeat" description="Solcar" evidence="6">
    <location>
        <begin position="246"/>
        <end position="334"/>
    </location>
</feature>
<dbReference type="PANTHER" id="PTHR46080:SF18">
    <property type="entry name" value="MITOCHONDRIAL SUBSTRATE CARRIER FAMILY PROTEIN J"/>
    <property type="match status" value="1"/>
</dbReference>
<dbReference type="InterPro" id="IPR002067">
    <property type="entry name" value="MCP"/>
</dbReference>
<keyword evidence="3 6" id="KW-0812">Transmembrane</keyword>
<reference evidence="8 9" key="1">
    <citation type="journal article" date="2013" name="Curr. Biol.">
        <title>The Genome of the Foraminiferan Reticulomyxa filosa.</title>
        <authorList>
            <person name="Glockner G."/>
            <person name="Hulsmann N."/>
            <person name="Schleicher M."/>
            <person name="Noegel A.A."/>
            <person name="Eichinger L."/>
            <person name="Gallinger C."/>
            <person name="Pawlowski J."/>
            <person name="Sierra R."/>
            <person name="Euteneuer U."/>
            <person name="Pillet L."/>
            <person name="Moustafa A."/>
            <person name="Platzer M."/>
            <person name="Groth M."/>
            <person name="Szafranski K."/>
            <person name="Schliwa M."/>
        </authorList>
    </citation>
    <scope>NUCLEOTIDE SEQUENCE [LARGE SCALE GENOMIC DNA]</scope>
</reference>
<protein>
    <recommendedName>
        <fullName evidence="10">Mitochondrial carrier protein</fullName>
    </recommendedName>
</protein>
<evidence type="ECO:0000256" key="3">
    <source>
        <dbReference type="ARBA" id="ARBA00022692"/>
    </source>
</evidence>
<keyword evidence="5 6" id="KW-0472">Membrane</keyword>
<dbReference type="GO" id="GO:0016020">
    <property type="term" value="C:membrane"/>
    <property type="evidence" value="ECO:0007669"/>
    <property type="project" value="UniProtKB-SubCell"/>
</dbReference>
<accession>X6NJP1</accession>
<dbReference type="Gene3D" id="1.50.40.10">
    <property type="entry name" value="Mitochondrial carrier domain"/>
    <property type="match status" value="1"/>
</dbReference>
<dbReference type="Pfam" id="PF00153">
    <property type="entry name" value="Mito_carr"/>
    <property type="match status" value="3"/>
</dbReference>
<name>X6NJP1_RETFI</name>
<sequence>MFAVFQPLFQCISSFPLSHDVTSLVTSSASTCWSNNGKSVPTLHEVLKSGGEIERISWMKKVRRTWLSIHEGHWTRGSYMHGVLASEQANASEKVSAEKWSEKYDVTTEAIKHMSNQEEIWPDHDIGWNDLDKKRYYFLIPFGYFCVRFLVYPVSLIKTRTQTRDIHSTMTSTNDVPKHRPATSQLGIARQIWSIEGAKGFYKGFGVSLLGLVNAPVYTTSFEISREFVRSVLAKHATPTGEDDHHNTISALLGGCLATTVSQLIQTPIDVVSQRRMVLQATSDIQQMTPFRIAKHIVAEDGVLGLWRGLLVSISVYAPTSGMVWGLFTFNRDFLHLTRRSASDRAPSLTNTGDGAVNSAASTNNDKAAFLIDFVSGAAAGVVSAWLTMPIDTARTRKQVLEKRNATTWSIIHHIYSSEGIRGLWIGVSARITSMGISSACLLSCYELVKRVAARPNQNLD</sequence>
<dbReference type="SUPFAM" id="SSF103506">
    <property type="entry name" value="Mitochondrial carrier"/>
    <property type="match status" value="1"/>
</dbReference>
<keyword evidence="4" id="KW-0677">Repeat</keyword>
<dbReference type="PANTHER" id="PTHR46080">
    <property type="entry name" value="MITOCHONDRIAL SUBSTRATE CARRIER FAMILY PROTEIN J"/>
    <property type="match status" value="1"/>
</dbReference>
<evidence type="ECO:0000313" key="9">
    <source>
        <dbReference type="Proteomes" id="UP000023152"/>
    </source>
</evidence>
<gene>
    <name evidence="8" type="ORF">RFI_11208</name>
</gene>
<dbReference type="PROSITE" id="PS50920">
    <property type="entry name" value="SOLCAR"/>
    <property type="match status" value="3"/>
</dbReference>
<proteinExistence type="inferred from homology"/>
<evidence type="ECO:0008006" key="10">
    <source>
        <dbReference type="Google" id="ProtNLM"/>
    </source>
</evidence>
<dbReference type="EMBL" id="ASPP01008198">
    <property type="protein sequence ID" value="ETO25929.1"/>
    <property type="molecule type" value="Genomic_DNA"/>
</dbReference>
<feature type="repeat" description="Solcar" evidence="6">
    <location>
        <begin position="134"/>
        <end position="228"/>
    </location>
</feature>
<evidence type="ECO:0000256" key="6">
    <source>
        <dbReference type="PROSITE-ProRule" id="PRU00282"/>
    </source>
</evidence>
<organism evidence="8 9">
    <name type="scientific">Reticulomyxa filosa</name>
    <dbReference type="NCBI Taxonomy" id="46433"/>
    <lineage>
        <taxon>Eukaryota</taxon>
        <taxon>Sar</taxon>
        <taxon>Rhizaria</taxon>
        <taxon>Retaria</taxon>
        <taxon>Foraminifera</taxon>
        <taxon>Monothalamids</taxon>
        <taxon>Reticulomyxidae</taxon>
        <taxon>Reticulomyxa</taxon>
    </lineage>
</organism>